<protein>
    <recommendedName>
        <fullName evidence="12">Cytochrome c domain-containing protein</fullName>
    </recommendedName>
</protein>
<dbReference type="PROSITE" id="PS51007">
    <property type="entry name" value="CYTC"/>
    <property type="match status" value="1"/>
</dbReference>
<dbReference type="GO" id="GO:0009055">
    <property type="term" value="F:electron transfer activity"/>
    <property type="evidence" value="ECO:0007669"/>
    <property type="project" value="InterPro"/>
</dbReference>
<keyword evidence="8 9" id="KW-0408">Iron</keyword>
<sequence>MSESYSPGDYETGQQLFQAVCKDCHSIRSGEASQNKDAPNLYDLFTRSGKRNILEGGQRIPHKFEWNEDVLFEYLKNPQKYIPGTRCSFKTARVANVWDRNSLITYLKEKPTKTQYRRDLKNAILPKKLKEDPQVVQAPKKTMFQSFMGIFKRGS</sequence>
<dbReference type="SUPFAM" id="SSF46626">
    <property type="entry name" value="Cytochrome c"/>
    <property type="match status" value="1"/>
</dbReference>
<dbReference type="GO" id="GO:0005758">
    <property type="term" value="C:mitochondrial intermembrane space"/>
    <property type="evidence" value="ECO:0007669"/>
    <property type="project" value="UniProtKB-SubCell"/>
</dbReference>
<gene>
    <name evidence="13" type="ORF">RDB_LOCUS23805</name>
</gene>
<evidence type="ECO:0000256" key="11">
    <source>
        <dbReference type="RuleBase" id="RU004427"/>
    </source>
</evidence>
<organism evidence="13 14">
    <name type="scientific">Rhizoctonia solani</name>
    <dbReference type="NCBI Taxonomy" id="456999"/>
    <lineage>
        <taxon>Eukaryota</taxon>
        <taxon>Fungi</taxon>
        <taxon>Dikarya</taxon>
        <taxon>Basidiomycota</taxon>
        <taxon>Agaricomycotina</taxon>
        <taxon>Agaricomycetes</taxon>
        <taxon>Cantharellales</taxon>
        <taxon>Ceratobasidiaceae</taxon>
        <taxon>Rhizoctonia</taxon>
    </lineage>
</organism>
<name>A0A8H3A352_9AGAM</name>
<keyword evidence="3 11" id="KW-0813">Transport</keyword>
<evidence type="ECO:0000256" key="5">
    <source>
        <dbReference type="ARBA" id="ARBA00022660"/>
    </source>
</evidence>
<dbReference type="InterPro" id="IPR002327">
    <property type="entry name" value="Cyt_c_1A/1B"/>
</dbReference>
<dbReference type="GO" id="GO:0046872">
    <property type="term" value="F:metal ion binding"/>
    <property type="evidence" value="ECO:0007669"/>
    <property type="project" value="UniProtKB-KW"/>
</dbReference>
<evidence type="ECO:0000256" key="10">
    <source>
        <dbReference type="RuleBase" id="RU004426"/>
    </source>
</evidence>
<dbReference type="Pfam" id="PF00034">
    <property type="entry name" value="Cytochrom_C"/>
    <property type="match status" value="1"/>
</dbReference>
<feature type="domain" description="Cytochrome c" evidence="12">
    <location>
        <begin position="8"/>
        <end position="111"/>
    </location>
</feature>
<dbReference type="Gene3D" id="1.10.760.10">
    <property type="entry name" value="Cytochrome c-like domain"/>
    <property type="match status" value="1"/>
</dbReference>
<keyword evidence="11" id="KW-0496">Mitochondrion</keyword>
<evidence type="ECO:0000256" key="9">
    <source>
        <dbReference type="PROSITE-ProRule" id="PRU00433"/>
    </source>
</evidence>
<dbReference type="Proteomes" id="UP000663846">
    <property type="component" value="Unassembled WGS sequence"/>
</dbReference>
<keyword evidence="5 11" id="KW-0679">Respiratory chain</keyword>
<evidence type="ECO:0000256" key="4">
    <source>
        <dbReference type="ARBA" id="ARBA00022617"/>
    </source>
</evidence>
<evidence type="ECO:0000256" key="2">
    <source>
        <dbReference type="ARBA" id="ARBA00006488"/>
    </source>
</evidence>
<keyword evidence="6 9" id="KW-0479">Metal-binding</keyword>
<dbReference type="InterPro" id="IPR009056">
    <property type="entry name" value="Cyt_c-like_dom"/>
</dbReference>
<evidence type="ECO:0000256" key="3">
    <source>
        <dbReference type="ARBA" id="ARBA00022448"/>
    </source>
</evidence>
<dbReference type="PRINTS" id="PR00604">
    <property type="entry name" value="CYTCHRMECIAB"/>
</dbReference>
<evidence type="ECO:0000313" key="14">
    <source>
        <dbReference type="Proteomes" id="UP000663846"/>
    </source>
</evidence>
<evidence type="ECO:0000256" key="6">
    <source>
        <dbReference type="ARBA" id="ARBA00022723"/>
    </source>
</evidence>
<evidence type="ECO:0000256" key="8">
    <source>
        <dbReference type="ARBA" id="ARBA00023004"/>
    </source>
</evidence>
<accession>A0A8H3A352</accession>
<evidence type="ECO:0000259" key="12">
    <source>
        <dbReference type="PROSITE" id="PS51007"/>
    </source>
</evidence>
<evidence type="ECO:0000256" key="1">
    <source>
        <dbReference type="ARBA" id="ARBA00004569"/>
    </source>
</evidence>
<dbReference type="GO" id="GO:0020037">
    <property type="term" value="F:heme binding"/>
    <property type="evidence" value="ECO:0007669"/>
    <property type="project" value="InterPro"/>
</dbReference>
<comment type="caution">
    <text evidence="13">The sequence shown here is derived from an EMBL/GenBank/DDBJ whole genome shotgun (WGS) entry which is preliminary data.</text>
</comment>
<dbReference type="InterPro" id="IPR036909">
    <property type="entry name" value="Cyt_c-like_dom_sf"/>
</dbReference>
<reference evidence="13" key="1">
    <citation type="submission" date="2021-01" db="EMBL/GenBank/DDBJ databases">
        <authorList>
            <person name="Kaushik A."/>
        </authorList>
    </citation>
    <scope>NUCLEOTIDE SEQUENCE</scope>
    <source>
        <strain evidence="13">AG1-1C</strain>
    </source>
</reference>
<evidence type="ECO:0000256" key="7">
    <source>
        <dbReference type="ARBA" id="ARBA00022982"/>
    </source>
</evidence>
<dbReference type="PANTHER" id="PTHR11961">
    <property type="entry name" value="CYTOCHROME C"/>
    <property type="match status" value="1"/>
</dbReference>
<keyword evidence="4 9" id="KW-0349">Heme</keyword>
<proteinExistence type="inferred from homology"/>
<comment type="function">
    <text evidence="11">Electron carrier protein. The oxidized form of the cytochrome c heme group can accept an electron from the heme group of the cytochrome c1 subunit of cytochrome reductase. Cytochrome c then transfers this electron to the cytochrome oxidase complex, the final protein carrier in the mitochondrial electron-transport chain.</text>
</comment>
<dbReference type="EMBL" id="CAJMWS010000116">
    <property type="protein sequence ID" value="CAE6367682.1"/>
    <property type="molecule type" value="Genomic_DNA"/>
</dbReference>
<keyword evidence="7 11" id="KW-0249">Electron transport</keyword>
<comment type="similarity">
    <text evidence="2 10">Belongs to the cytochrome c family.</text>
</comment>
<evidence type="ECO:0000313" key="13">
    <source>
        <dbReference type="EMBL" id="CAE6367682.1"/>
    </source>
</evidence>
<comment type="PTM">
    <text evidence="11">Binds 1 heme group per subunit.</text>
</comment>
<dbReference type="AlphaFoldDB" id="A0A8H3A352"/>
<comment type="subcellular location">
    <subcellularLocation>
        <location evidence="1">Mitochondrion intermembrane space</location>
    </subcellularLocation>
</comment>